<name>A0A0C2WSI0_AMAMK</name>
<dbReference type="AlphaFoldDB" id="A0A0C2WSI0"/>
<accession>A0A0C2WSI0</accession>
<evidence type="ECO:0000313" key="1">
    <source>
        <dbReference type="EMBL" id="KIL59706.1"/>
    </source>
</evidence>
<proteinExistence type="predicted"/>
<dbReference type="EMBL" id="KN818311">
    <property type="protein sequence ID" value="KIL59706.1"/>
    <property type="molecule type" value="Genomic_DNA"/>
</dbReference>
<dbReference type="Proteomes" id="UP000054549">
    <property type="component" value="Unassembled WGS sequence"/>
</dbReference>
<sequence>MDHSALESGEINCSMAVQNEDVNIQSVRVLSKRFDSRLSMKGPAGPGALHRTLFLPRCDHERLRRSAHIGEVIIKTYQGCTYSEHKALCLQFTV</sequence>
<evidence type="ECO:0000313" key="2">
    <source>
        <dbReference type="Proteomes" id="UP000054549"/>
    </source>
</evidence>
<dbReference type="InParanoid" id="A0A0C2WSI0"/>
<organism evidence="1 2">
    <name type="scientific">Amanita muscaria (strain Koide BX008)</name>
    <dbReference type="NCBI Taxonomy" id="946122"/>
    <lineage>
        <taxon>Eukaryota</taxon>
        <taxon>Fungi</taxon>
        <taxon>Dikarya</taxon>
        <taxon>Basidiomycota</taxon>
        <taxon>Agaricomycotina</taxon>
        <taxon>Agaricomycetes</taxon>
        <taxon>Agaricomycetidae</taxon>
        <taxon>Agaricales</taxon>
        <taxon>Pluteineae</taxon>
        <taxon>Amanitaceae</taxon>
        <taxon>Amanita</taxon>
    </lineage>
</organism>
<protein>
    <submittedName>
        <fullName evidence="1">Uncharacterized protein</fullName>
    </submittedName>
</protein>
<dbReference type="HOGENOM" id="CLU_2385701_0_0_1"/>
<gene>
    <name evidence="1" type="ORF">M378DRAFT_168979</name>
</gene>
<keyword evidence="2" id="KW-1185">Reference proteome</keyword>
<reference evidence="1 2" key="1">
    <citation type="submission" date="2014-04" db="EMBL/GenBank/DDBJ databases">
        <title>Evolutionary Origins and Diversification of the Mycorrhizal Mutualists.</title>
        <authorList>
            <consortium name="DOE Joint Genome Institute"/>
            <consortium name="Mycorrhizal Genomics Consortium"/>
            <person name="Kohler A."/>
            <person name="Kuo A."/>
            <person name="Nagy L.G."/>
            <person name="Floudas D."/>
            <person name="Copeland A."/>
            <person name="Barry K.W."/>
            <person name="Cichocki N."/>
            <person name="Veneault-Fourrey C."/>
            <person name="LaButti K."/>
            <person name="Lindquist E.A."/>
            <person name="Lipzen A."/>
            <person name="Lundell T."/>
            <person name="Morin E."/>
            <person name="Murat C."/>
            <person name="Riley R."/>
            <person name="Ohm R."/>
            <person name="Sun H."/>
            <person name="Tunlid A."/>
            <person name="Henrissat B."/>
            <person name="Grigoriev I.V."/>
            <person name="Hibbett D.S."/>
            <person name="Martin F."/>
        </authorList>
    </citation>
    <scope>NUCLEOTIDE SEQUENCE [LARGE SCALE GENOMIC DNA]</scope>
    <source>
        <strain evidence="1 2">Koide BX008</strain>
    </source>
</reference>